<keyword evidence="3" id="KW-1185">Reference proteome</keyword>
<protein>
    <submittedName>
        <fullName evidence="2">Uncharacterized protein</fullName>
    </submittedName>
</protein>
<evidence type="ECO:0000313" key="2">
    <source>
        <dbReference type="EMBL" id="KAL1852776.1"/>
    </source>
</evidence>
<sequence>MILMSSPRMSQGLKTRPSSVNSIPPRWDLLNLHQRSGNIISEAELWSPMAPSACMAICVKLKLKRAVDPYLKPRLGNCQGSNEMTCESSGQFPSIRMISFPKSEKNKLSIGSDNVKRDIESREDKHFRSGMTRKGPRQNNLEELSICGFSIFWDCLWGCLLGAA</sequence>
<reference evidence="2 3" key="1">
    <citation type="journal article" date="2024" name="Commun. Biol.">
        <title>Comparative genomic analysis of thermophilic fungi reveals convergent evolutionary adaptations and gene losses.</title>
        <authorList>
            <person name="Steindorff A.S."/>
            <person name="Aguilar-Pontes M.V."/>
            <person name="Robinson A.J."/>
            <person name="Andreopoulos B."/>
            <person name="LaButti K."/>
            <person name="Kuo A."/>
            <person name="Mondo S."/>
            <person name="Riley R."/>
            <person name="Otillar R."/>
            <person name="Haridas S."/>
            <person name="Lipzen A."/>
            <person name="Grimwood J."/>
            <person name="Schmutz J."/>
            <person name="Clum A."/>
            <person name="Reid I.D."/>
            <person name="Moisan M.C."/>
            <person name="Butler G."/>
            <person name="Nguyen T.T.M."/>
            <person name="Dewar K."/>
            <person name="Conant G."/>
            <person name="Drula E."/>
            <person name="Henrissat B."/>
            <person name="Hansel C."/>
            <person name="Singer S."/>
            <person name="Hutchinson M.I."/>
            <person name="de Vries R.P."/>
            <person name="Natvig D.O."/>
            <person name="Powell A.J."/>
            <person name="Tsang A."/>
            <person name="Grigoriev I.V."/>
        </authorList>
    </citation>
    <scope>NUCLEOTIDE SEQUENCE [LARGE SCALE GENOMIC DNA]</scope>
    <source>
        <strain evidence="2 3">ATCC 24622</strain>
    </source>
</reference>
<organism evidence="2 3">
    <name type="scientific">Phialemonium thermophilum</name>
    <dbReference type="NCBI Taxonomy" id="223376"/>
    <lineage>
        <taxon>Eukaryota</taxon>
        <taxon>Fungi</taxon>
        <taxon>Dikarya</taxon>
        <taxon>Ascomycota</taxon>
        <taxon>Pezizomycotina</taxon>
        <taxon>Sordariomycetes</taxon>
        <taxon>Sordariomycetidae</taxon>
        <taxon>Cephalothecales</taxon>
        <taxon>Cephalothecaceae</taxon>
        <taxon>Phialemonium</taxon>
    </lineage>
</organism>
<dbReference type="Proteomes" id="UP001586593">
    <property type="component" value="Unassembled WGS sequence"/>
</dbReference>
<comment type="caution">
    <text evidence="2">The sequence shown here is derived from an EMBL/GenBank/DDBJ whole genome shotgun (WGS) entry which is preliminary data.</text>
</comment>
<feature type="compositionally biased region" description="Polar residues" evidence="1">
    <location>
        <begin position="7"/>
        <end position="20"/>
    </location>
</feature>
<feature type="region of interest" description="Disordered" evidence="1">
    <location>
        <begin position="1"/>
        <end position="20"/>
    </location>
</feature>
<gene>
    <name evidence="2" type="ORF">VTK73DRAFT_9169</name>
</gene>
<evidence type="ECO:0000313" key="3">
    <source>
        <dbReference type="Proteomes" id="UP001586593"/>
    </source>
</evidence>
<name>A0ABR3W420_9PEZI</name>
<evidence type="ECO:0000256" key="1">
    <source>
        <dbReference type="SAM" id="MobiDB-lite"/>
    </source>
</evidence>
<proteinExistence type="predicted"/>
<dbReference type="EMBL" id="JAZHXJ010000733">
    <property type="protein sequence ID" value="KAL1852776.1"/>
    <property type="molecule type" value="Genomic_DNA"/>
</dbReference>
<accession>A0ABR3W420</accession>